<gene>
    <name evidence="3" type="primary">LOC136081568</name>
</gene>
<sequence length="197" mass="22781">MAKGYSVDVLYLEYEKAFDTPPHDLMLHKISSYGISNMLLNWINSFFSKRTQRVVMASTISDSLPVTSSVHQGFVLGLLLFILYINDTTDLVSNPMKLYADESKVISTNSTPESPTLFQMDINHIVSWTLTWRLRLNYKKCLILHFNKSKNPNHQYYILTQQGKQLLDSSYSERYRGICISHNLKWDTNVKIISTKC</sequence>
<proteinExistence type="predicted"/>
<name>A0ABM4C0A4_HYDVU</name>
<dbReference type="InterPro" id="IPR000477">
    <property type="entry name" value="RT_dom"/>
</dbReference>
<dbReference type="PANTHER" id="PTHR33332">
    <property type="entry name" value="REVERSE TRANSCRIPTASE DOMAIN-CONTAINING PROTEIN"/>
    <property type="match status" value="1"/>
</dbReference>
<dbReference type="Proteomes" id="UP001652625">
    <property type="component" value="Chromosome 06"/>
</dbReference>
<organism evidence="2 3">
    <name type="scientific">Hydra vulgaris</name>
    <name type="common">Hydra</name>
    <name type="synonym">Hydra attenuata</name>
    <dbReference type="NCBI Taxonomy" id="6087"/>
    <lineage>
        <taxon>Eukaryota</taxon>
        <taxon>Metazoa</taxon>
        <taxon>Cnidaria</taxon>
        <taxon>Hydrozoa</taxon>
        <taxon>Hydroidolina</taxon>
        <taxon>Anthoathecata</taxon>
        <taxon>Aplanulata</taxon>
        <taxon>Hydridae</taxon>
        <taxon>Hydra</taxon>
    </lineage>
</organism>
<evidence type="ECO:0000313" key="3">
    <source>
        <dbReference type="RefSeq" id="XP_065654968.1"/>
    </source>
</evidence>
<dbReference type="Pfam" id="PF00078">
    <property type="entry name" value="RVT_1"/>
    <property type="match status" value="1"/>
</dbReference>
<dbReference type="GeneID" id="136081568"/>
<dbReference type="RefSeq" id="XP_065654968.1">
    <property type="nucleotide sequence ID" value="XM_065798896.1"/>
</dbReference>
<protein>
    <submittedName>
        <fullName evidence="3">Uncharacterized protein LOC136081568</fullName>
    </submittedName>
</protein>
<accession>A0ABM4C0A4</accession>
<dbReference type="PROSITE" id="PS50878">
    <property type="entry name" value="RT_POL"/>
    <property type="match status" value="1"/>
</dbReference>
<evidence type="ECO:0000313" key="2">
    <source>
        <dbReference type="Proteomes" id="UP001652625"/>
    </source>
</evidence>
<evidence type="ECO:0000259" key="1">
    <source>
        <dbReference type="PROSITE" id="PS50878"/>
    </source>
</evidence>
<keyword evidence="2" id="KW-1185">Reference proteome</keyword>
<feature type="domain" description="Reverse transcriptase" evidence="1">
    <location>
        <begin position="1"/>
        <end position="180"/>
    </location>
</feature>
<reference evidence="3" key="1">
    <citation type="submission" date="2025-08" db="UniProtKB">
        <authorList>
            <consortium name="RefSeq"/>
        </authorList>
    </citation>
    <scope>IDENTIFICATION</scope>
</reference>